<keyword evidence="5" id="KW-0378">Hydrolase</keyword>
<dbReference type="PANTHER" id="PTHR47963">
    <property type="entry name" value="DEAD-BOX ATP-DEPENDENT RNA HELICASE 47, MITOCHONDRIAL"/>
    <property type="match status" value="1"/>
</dbReference>
<dbReference type="InterPro" id="IPR001650">
    <property type="entry name" value="Helicase_C-like"/>
</dbReference>
<dbReference type="GO" id="GO:0003724">
    <property type="term" value="F:RNA helicase activity"/>
    <property type="evidence" value="ECO:0007669"/>
    <property type="project" value="UniProtKB-EC"/>
</dbReference>
<accession>A0A5N5F0V4</accession>
<dbReference type="Proteomes" id="UP000327157">
    <property type="component" value="Chromosome 7"/>
</dbReference>
<dbReference type="CDD" id="cd12937">
    <property type="entry name" value="GUCT_RH7_like"/>
    <property type="match status" value="1"/>
</dbReference>
<reference evidence="14 15" key="3">
    <citation type="submission" date="2019-11" db="EMBL/GenBank/DDBJ databases">
        <title>A de novo genome assembly of a pear dwarfing rootstock.</title>
        <authorList>
            <person name="Wang F."/>
            <person name="Wang J."/>
            <person name="Li S."/>
            <person name="Zhang Y."/>
            <person name="Fang M."/>
            <person name="Ma L."/>
            <person name="Zhao Y."/>
            <person name="Jiang S."/>
        </authorList>
    </citation>
    <scope>NUCLEOTIDE SEQUENCE [LARGE SCALE GENOMIC DNA]</scope>
    <source>
        <strain evidence="14">S2</strain>
        <tissue evidence="14">Leaf</tissue>
    </source>
</reference>
<evidence type="ECO:0000256" key="2">
    <source>
        <dbReference type="ARBA" id="ARBA00006517"/>
    </source>
</evidence>
<dbReference type="SMART" id="SM00490">
    <property type="entry name" value="HELICc"/>
    <property type="match status" value="1"/>
</dbReference>
<evidence type="ECO:0000256" key="9">
    <source>
        <dbReference type="ARBA" id="ARBA00023242"/>
    </source>
</evidence>
<dbReference type="FunFam" id="3.30.70.2280:FF:000003">
    <property type="entry name" value="DEAD-box ATP-dependent RNA helicase 7"/>
    <property type="match status" value="1"/>
</dbReference>
<dbReference type="InterPro" id="IPR035979">
    <property type="entry name" value="RBD_domain_sf"/>
</dbReference>
<dbReference type="SUPFAM" id="SSF52540">
    <property type="entry name" value="P-loop containing nucleoside triphosphate hydrolases"/>
    <property type="match status" value="1"/>
</dbReference>
<keyword evidence="6 14" id="KW-0347">Helicase</keyword>
<dbReference type="EC" id="3.6.4.13" evidence="3"/>
<dbReference type="PROSITE" id="PS51194">
    <property type="entry name" value="HELICASE_CTER"/>
    <property type="match status" value="1"/>
</dbReference>
<dbReference type="SUPFAM" id="SSF54928">
    <property type="entry name" value="RNA-binding domain, RBD"/>
    <property type="match status" value="1"/>
</dbReference>
<keyword evidence="4" id="KW-0547">Nucleotide-binding</keyword>
<protein>
    <recommendedName>
        <fullName evidence="11">DEAD-box ATP-dependent RNA helicase 7</fullName>
        <ecNumber evidence="3">3.6.4.13</ecNumber>
    </recommendedName>
</protein>
<dbReference type="InterPro" id="IPR012562">
    <property type="entry name" value="GUCT"/>
</dbReference>
<keyword evidence="15" id="KW-1185">Reference proteome</keyword>
<evidence type="ECO:0000256" key="4">
    <source>
        <dbReference type="ARBA" id="ARBA00022741"/>
    </source>
</evidence>
<dbReference type="GO" id="GO:0003723">
    <property type="term" value="F:RNA binding"/>
    <property type="evidence" value="ECO:0007669"/>
    <property type="project" value="UniProtKB-KW"/>
</dbReference>
<evidence type="ECO:0000256" key="6">
    <source>
        <dbReference type="ARBA" id="ARBA00022806"/>
    </source>
</evidence>
<dbReference type="Gene3D" id="3.40.50.300">
    <property type="entry name" value="P-loop containing nucleotide triphosphate hydrolases"/>
    <property type="match status" value="1"/>
</dbReference>
<evidence type="ECO:0000313" key="15">
    <source>
        <dbReference type="Proteomes" id="UP000327157"/>
    </source>
</evidence>
<comment type="similarity">
    <text evidence="2">Belongs to the DEAD box helicase family. DDX21/DDX50 subfamily.</text>
</comment>
<sequence length="303" mass="32859">MFVSDSVEDAQLFSPRQRKLLLDLLRRCLEPELCTGTYSRANVRSHLLVSGLASFQVTNVAARGLDINDVQLIIQCEPPRDVEDYIHRSGRTGRAGNSGVAVMLYDPRRSNFSKIERESGVKFEHISAPQPLDIAKAVGQDAAEMITKISDGCLLYGVQGYTEIKKRSLLSSMEDHVTVLLEAGKPIYSPSFAFGVLRRFLPEEKVESVKGMALTADGNGAVFDVASEDLDLFLAGQENAANVSITVLKSLPDLQEKESRNTRFGGGGRFGRGGGGGFRNDRYSNNRSGGGGGGGGRGRGNRW</sequence>
<gene>
    <name evidence="14" type="ORF">D8674_032037</name>
</gene>
<dbReference type="Gene3D" id="3.30.70.2280">
    <property type="match status" value="1"/>
</dbReference>
<comment type="catalytic activity">
    <reaction evidence="10">
        <text>ATP + H2O = ADP + phosphate + H(+)</text>
        <dbReference type="Rhea" id="RHEA:13065"/>
        <dbReference type="ChEBI" id="CHEBI:15377"/>
        <dbReference type="ChEBI" id="CHEBI:15378"/>
        <dbReference type="ChEBI" id="CHEBI:30616"/>
        <dbReference type="ChEBI" id="CHEBI:43474"/>
        <dbReference type="ChEBI" id="CHEBI:456216"/>
        <dbReference type="EC" id="3.6.4.13"/>
    </reaction>
</comment>
<organism evidence="14 15">
    <name type="scientific">Pyrus ussuriensis x Pyrus communis</name>
    <dbReference type="NCBI Taxonomy" id="2448454"/>
    <lineage>
        <taxon>Eukaryota</taxon>
        <taxon>Viridiplantae</taxon>
        <taxon>Streptophyta</taxon>
        <taxon>Embryophyta</taxon>
        <taxon>Tracheophyta</taxon>
        <taxon>Spermatophyta</taxon>
        <taxon>Magnoliopsida</taxon>
        <taxon>eudicotyledons</taxon>
        <taxon>Gunneridae</taxon>
        <taxon>Pentapetalae</taxon>
        <taxon>rosids</taxon>
        <taxon>fabids</taxon>
        <taxon>Rosales</taxon>
        <taxon>Rosaceae</taxon>
        <taxon>Amygdaloideae</taxon>
        <taxon>Maleae</taxon>
        <taxon>Pyrus</taxon>
    </lineage>
</organism>
<comment type="subcellular location">
    <subcellularLocation>
        <location evidence="1">Nucleus</location>
    </subcellularLocation>
</comment>
<name>A0A5N5F0V4_9ROSA</name>
<dbReference type="InterPro" id="IPR050547">
    <property type="entry name" value="DEAD_box_RNA_helicases"/>
</dbReference>
<reference evidence="15" key="2">
    <citation type="submission" date="2019-10" db="EMBL/GenBank/DDBJ databases">
        <title>A de novo genome assembly of a pear dwarfing rootstock.</title>
        <authorList>
            <person name="Wang F."/>
            <person name="Wang J."/>
            <person name="Li S."/>
            <person name="Zhang Y."/>
            <person name="Fang M."/>
            <person name="Ma L."/>
            <person name="Zhao Y."/>
            <person name="Jiang S."/>
        </authorList>
    </citation>
    <scope>NUCLEOTIDE SEQUENCE [LARGE SCALE GENOMIC DNA]</scope>
</reference>
<reference evidence="14 15" key="1">
    <citation type="submission" date="2019-09" db="EMBL/GenBank/DDBJ databases">
        <authorList>
            <person name="Ou C."/>
        </authorList>
    </citation>
    <scope>NUCLEOTIDE SEQUENCE [LARGE SCALE GENOMIC DNA]</scope>
    <source>
        <strain evidence="14">S2</strain>
        <tissue evidence="14">Leaf</tissue>
    </source>
</reference>
<evidence type="ECO:0000256" key="12">
    <source>
        <dbReference type="SAM" id="MobiDB-lite"/>
    </source>
</evidence>
<evidence type="ECO:0000256" key="7">
    <source>
        <dbReference type="ARBA" id="ARBA00022840"/>
    </source>
</evidence>
<dbReference type="OrthoDB" id="4255at2759"/>
<evidence type="ECO:0000256" key="3">
    <source>
        <dbReference type="ARBA" id="ARBA00012552"/>
    </source>
</evidence>
<dbReference type="EMBL" id="SMOL01000781">
    <property type="protein sequence ID" value="KAB2596587.1"/>
    <property type="molecule type" value="Genomic_DNA"/>
</dbReference>
<dbReference type="PANTHER" id="PTHR47963:SF8">
    <property type="entry name" value="ATP-DEPENDENT RNA HELICASE DEAD"/>
    <property type="match status" value="1"/>
</dbReference>
<evidence type="ECO:0000256" key="8">
    <source>
        <dbReference type="ARBA" id="ARBA00022884"/>
    </source>
</evidence>
<evidence type="ECO:0000256" key="1">
    <source>
        <dbReference type="ARBA" id="ARBA00004123"/>
    </source>
</evidence>
<evidence type="ECO:0000256" key="11">
    <source>
        <dbReference type="ARBA" id="ARBA00070889"/>
    </source>
</evidence>
<dbReference type="AlphaFoldDB" id="A0A5N5F0V4"/>
<feature type="compositionally biased region" description="Gly residues" evidence="12">
    <location>
        <begin position="288"/>
        <end position="303"/>
    </location>
</feature>
<dbReference type="GO" id="GO:0016787">
    <property type="term" value="F:hydrolase activity"/>
    <property type="evidence" value="ECO:0007669"/>
    <property type="project" value="UniProtKB-KW"/>
</dbReference>
<keyword evidence="9" id="KW-0539">Nucleus</keyword>
<evidence type="ECO:0000313" key="14">
    <source>
        <dbReference type="EMBL" id="KAB2596587.1"/>
    </source>
</evidence>
<dbReference type="GO" id="GO:0005524">
    <property type="term" value="F:ATP binding"/>
    <property type="evidence" value="ECO:0007669"/>
    <property type="project" value="UniProtKB-KW"/>
</dbReference>
<dbReference type="Pfam" id="PF00271">
    <property type="entry name" value="Helicase_C"/>
    <property type="match status" value="1"/>
</dbReference>
<comment type="caution">
    <text evidence="14">The sequence shown here is derived from an EMBL/GenBank/DDBJ whole genome shotgun (WGS) entry which is preliminary data.</text>
</comment>
<dbReference type="Pfam" id="PF08152">
    <property type="entry name" value="GUCT"/>
    <property type="match status" value="1"/>
</dbReference>
<feature type="domain" description="Helicase C-terminal" evidence="13">
    <location>
        <begin position="1"/>
        <end position="150"/>
    </location>
</feature>
<evidence type="ECO:0000256" key="10">
    <source>
        <dbReference type="ARBA" id="ARBA00047984"/>
    </source>
</evidence>
<evidence type="ECO:0000259" key="13">
    <source>
        <dbReference type="PROSITE" id="PS51194"/>
    </source>
</evidence>
<dbReference type="CDD" id="cd18787">
    <property type="entry name" value="SF2_C_DEAD"/>
    <property type="match status" value="1"/>
</dbReference>
<keyword evidence="7" id="KW-0067">ATP-binding</keyword>
<proteinExistence type="inferred from homology"/>
<keyword evidence="8" id="KW-0694">RNA-binding</keyword>
<feature type="region of interest" description="Disordered" evidence="12">
    <location>
        <begin position="258"/>
        <end position="303"/>
    </location>
</feature>
<evidence type="ECO:0000256" key="5">
    <source>
        <dbReference type="ARBA" id="ARBA00022801"/>
    </source>
</evidence>
<dbReference type="InterPro" id="IPR027417">
    <property type="entry name" value="P-loop_NTPase"/>
</dbReference>
<dbReference type="GO" id="GO:0005634">
    <property type="term" value="C:nucleus"/>
    <property type="evidence" value="ECO:0007669"/>
    <property type="project" value="UniProtKB-SubCell"/>
</dbReference>
<feature type="compositionally biased region" description="Gly residues" evidence="12">
    <location>
        <begin position="264"/>
        <end position="278"/>
    </location>
</feature>